<evidence type="ECO:0000256" key="1">
    <source>
        <dbReference type="SAM" id="MobiDB-lite"/>
    </source>
</evidence>
<name>A0AAD3HN82_9CHLO</name>
<dbReference type="Pfam" id="PF04359">
    <property type="entry name" value="DUF493"/>
    <property type="match status" value="1"/>
</dbReference>
<evidence type="ECO:0000313" key="3">
    <source>
        <dbReference type="Proteomes" id="UP001054857"/>
    </source>
</evidence>
<keyword evidence="3" id="KW-1185">Reference proteome</keyword>
<proteinExistence type="predicted"/>
<protein>
    <submittedName>
        <fullName evidence="2">Uncharacterized protein</fullName>
    </submittedName>
</protein>
<sequence length="195" mass="21293">MAHMLSCRLTTGLPYRALQTARPLPIILRALSDDAPSSSGRELSCSGRPQGFGALRKGFKPQPKQKKSQHTLSNSQIMKGRDKADVLREINAQLASKTDSDGDVWADWKQIDAKVNTYPCERLFTAVGSGGEEFRAAMVACVEGVVGGPAPVEVRASSGGAYISVRVGPVVVQNRDQVLDIFVRMRQDKRLKFHL</sequence>
<evidence type="ECO:0000313" key="2">
    <source>
        <dbReference type="EMBL" id="GFR46957.1"/>
    </source>
</evidence>
<dbReference type="InterPro" id="IPR007454">
    <property type="entry name" value="UPF0250_YbeD-like"/>
</dbReference>
<organism evidence="2 3">
    <name type="scientific">Astrephomene gubernaculifera</name>
    <dbReference type="NCBI Taxonomy" id="47775"/>
    <lineage>
        <taxon>Eukaryota</taxon>
        <taxon>Viridiplantae</taxon>
        <taxon>Chlorophyta</taxon>
        <taxon>core chlorophytes</taxon>
        <taxon>Chlorophyceae</taxon>
        <taxon>CS clade</taxon>
        <taxon>Chlamydomonadales</taxon>
        <taxon>Astrephomenaceae</taxon>
        <taxon>Astrephomene</taxon>
    </lineage>
</organism>
<feature type="region of interest" description="Disordered" evidence="1">
    <location>
        <begin position="54"/>
        <end position="79"/>
    </location>
</feature>
<dbReference type="InterPro" id="IPR027471">
    <property type="entry name" value="YbeD-like_sf"/>
</dbReference>
<dbReference type="Gene3D" id="3.30.70.260">
    <property type="match status" value="1"/>
</dbReference>
<dbReference type="AlphaFoldDB" id="A0AAD3HN82"/>
<dbReference type="PANTHER" id="PTHR34782">
    <property type="entry name" value="PHOSPHORIBOSYLFORMYLGLYCINAMIDINE SYNTHASE"/>
    <property type="match status" value="1"/>
</dbReference>
<comment type="caution">
    <text evidence="2">The sequence shown here is derived from an EMBL/GenBank/DDBJ whole genome shotgun (WGS) entry which is preliminary data.</text>
</comment>
<reference evidence="2 3" key="1">
    <citation type="journal article" date="2021" name="Sci. Rep.">
        <title>Genome sequencing of the multicellular alga Astrephomene provides insights into convergent evolution of germ-soma differentiation.</title>
        <authorList>
            <person name="Yamashita S."/>
            <person name="Yamamoto K."/>
            <person name="Matsuzaki R."/>
            <person name="Suzuki S."/>
            <person name="Yamaguchi H."/>
            <person name="Hirooka S."/>
            <person name="Minakuchi Y."/>
            <person name="Miyagishima S."/>
            <person name="Kawachi M."/>
            <person name="Toyoda A."/>
            <person name="Nozaki H."/>
        </authorList>
    </citation>
    <scope>NUCLEOTIDE SEQUENCE [LARGE SCALE GENOMIC DNA]</scope>
    <source>
        <strain evidence="2 3">NIES-4017</strain>
    </source>
</reference>
<dbReference type="EMBL" id="BMAR01000016">
    <property type="protein sequence ID" value="GFR46957.1"/>
    <property type="molecule type" value="Genomic_DNA"/>
</dbReference>
<gene>
    <name evidence="2" type="ORF">Agub_g8607</name>
</gene>
<feature type="compositionally biased region" description="Basic residues" evidence="1">
    <location>
        <begin position="57"/>
        <end position="69"/>
    </location>
</feature>
<dbReference type="Proteomes" id="UP001054857">
    <property type="component" value="Unassembled WGS sequence"/>
</dbReference>
<accession>A0AAD3HN82</accession>
<dbReference type="SUPFAM" id="SSF117991">
    <property type="entry name" value="YbeD/HP0495-like"/>
    <property type="match status" value="1"/>
</dbReference>
<dbReference type="PANTHER" id="PTHR34782:SF1">
    <property type="entry name" value="PHOSPHORIBOSYLFORMYLGLYCINAMIDINE SYNTHASE"/>
    <property type="match status" value="1"/>
</dbReference>